<dbReference type="OrthoDB" id="5287044at2"/>
<dbReference type="AlphaFoldDB" id="A0A150WS31"/>
<sequence length="756" mass="76451">MDKFGTFVLGALLLSFSAYATPALLTYQGRIIKSDGSPLEYPSVSFIFQITDPSGACVVYQEQVDGYDMTHSKGIFDTAIGSGSRSFPATGVFTVLDSLRNGVSLSCQGGSTVTLPLHAGRLLRVSFWDGRGWRLISPDSEIRTVPYAGFSTGFTGLLSGDVSGPQTLTSVDKIKGVPVDLTGNSVGKVLSFDGSKFVPATLATGTTGTVTSVTGGTGLVGGTITTSGTLSVDVGTTTGKILQVATGNKLPIIDGSNLTNLDASHLTTGSLPSSSLPAFSGDVTSSAGSSILTLSTVPISKGGTGATSRANALNNLLPDQTGNSGLFLQTNGTDASWVATPNTGIASLTGDVTASGPGASTATIATDAVNSAKILDGTIGVVDLNFASTMTANSGVVVRNGTQFFNKTCSNNEILVWNTSNGWSCSALPSAGGSGTVTSVTAGTGLDGGSITTSGTISIAAGGVNTTEIANGAVTGAKLETVGGLTAGTYGSASAVPNITVDTKGRVTSISTQSINTLPTASTSSGKFLKSDGTNWSGADVRFSDIKNSMGASAFNIGVCNANQTVKWSALTDMFECQNIASLDAAAITTGTIAAGRLPASATLWQDGGSSRIYYSAGNVGIGTSTASTPLDVNGAAAVNSSFEGVSAYTNTGASYTIPDTSVNIRRLTLSSATSAIRLPAMTSPPGKMYSLTLFVKQDGTGNRALSILTASGDSVKWDSNVAPTIATASGSITILQFIKAADETVWYGSMVWKEN</sequence>
<evidence type="ECO:0000256" key="1">
    <source>
        <dbReference type="SAM" id="SignalP"/>
    </source>
</evidence>
<evidence type="ECO:0000313" key="2">
    <source>
        <dbReference type="EMBL" id="KYG67323.1"/>
    </source>
</evidence>
<evidence type="ECO:0008006" key="4">
    <source>
        <dbReference type="Google" id="ProtNLM"/>
    </source>
</evidence>
<organism evidence="2 3">
    <name type="scientific">Bdellovibrio bacteriovorus</name>
    <dbReference type="NCBI Taxonomy" id="959"/>
    <lineage>
        <taxon>Bacteria</taxon>
        <taxon>Pseudomonadati</taxon>
        <taxon>Bdellovibrionota</taxon>
        <taxon>Bdellovibrionia</taxon>
        <taxon>Bdellovibrionales</taxon>
        <taxon>Pseudobdellovibrionaceae</taxon>
        <taxon>Bdellovibrio</taxon>
    </lineage>
</organism>
<feature type="chain" id="PRO_5007573287" description="Cell wall surface anchor family protein" evidence="1">
    <location>
        <begin position="21"/>
        <end position="756"/>
    </location>
</feature>
<evidence type="ECO:0000313" key="3">
    <source>
        <dbReference type="Proteomes" id="UP000075320"/>
    </source>
</evidence>
<keyword evidence="1" id="KW-0732">Signal</keyword>
<dbReference type="Proteomes" id="UP000075320">
    <property type="component" value="Unassembled WGS sequence"/>
</dbReference>
<protein>
    <recommendedName>
        <fullName evidence="4">Cell wall surface anchor family protein</fullName>
    </recommendedName>
</protein>
<comment type="caution">
    <text evidence="2">The sequence shown here is derived from an EMBL/GenBank/DDBJ whole genome shotgun (WGS) entry which is preliminary data.</text>
</comment>
<keyword evidence="3" id="KW-1185">Reference proteome</keyword>
<reference evidence="2 3" key="1">
    <citation type="submission" date="2016-03" db="EMBL/GenBank/DDBJ databases">
        <authorList>
            <person name="Ploux O."/>
        </authorList>
    </citation>
    <scope>NUCLEOTIDE SEQUENCE [LARGE SCALE GENOMIC DNA]</scope>
    <source>
        <strain evidence="2 3">R0</strain>
    </source>
</reference>
<dbReference type="RefSeq" id="WP_061834897.1">
    <property type="nucleotide sequence ID" value="NZ_LUKE01000001.1"/>
</dbReference>
<gene>
    <name evidence="2" type="ORF">AZI86_10015</name>
</gene>
<accession>A0A150WS31</accession>
<proteinExistence type="predicted"/>
<dbReference type="EMBL" id="LUKE01000001">
    <property type="protein sequence ID" value="KYG67323.1"/>
    <property type="molecule type" value="Genomic_DNA"/>
</dbReference>
<name>A0A150WS31_BDEBC</name>
<feature type="signal peptide" evidence="1">
    <location>
        <begin position="1"/>
        <end position="20"/>
    </location>
</feature>